<evidence type="ECO:0000256" key="1">
    <source>
        <dbReference type="SAM" id="MobiDB-lite"/>
    </source>
</evidence>
<proteinExistence type="predicted"/>
<feature type="compositionally biased region" description="Gly residues" evidence="1">
    <location>
        <begin position="10"/>
        <end position="21"/>
    </location>
</feature>
<feature type="region of interest" description="Disordered" evidence="1">
    <location>
        <begin position="1"/>
        <end position="21"/>
    </location>
</feature>
<accession>A0A2N9HRF2</accession>
<organism evidence="2">
    <name type="scientific">Fagus sylvatica</name>
    <name type="common">Beechnut</name>
    <dbReference type="NCBI Taxonomy" id="28930"/>
    <lineage>
        <taxon>Eukaryota</taxon>
        <taxon>Viridiplantae</taxon>
        <taxon>Streptophyta</taxon>
        <taxon>Embryophyta</taxon>
        <taxon>Tracheophyta</taxon>
        <taxon>Spermatophyta</taxon>
        <taxon>Magnoliopsida</taxon>
        <taxon>eudicotyledons</taxon>
        <taxon>Gunneridae</taxon>
        <taxon>Pentapetalae</taxon>
        <taxon>rosids</taxon>
        <taxon>fabids</taxon>
        <taxon>Fagales</taxon>
        <taxon>Fagaceae</taxon>
        <taxon>Fagus</taxon>
    </lineage>
</organism>
<protein>
    <submittedName>
        <fullName evidence="2">Uncharacterized protein</fullName>
    </submittedName>
</protein>
<reference evidence="2" key="1">
    <citation type="submission" date="2018-02" db="EMBL/GenBank/DDBJ databases">
        <authorList>
            <person name="Cohen D.B."/>
            <person name="Kent A.D."/>
        </authorList>
    </citation>
    <scope>NUCLEOTIDE SEQUENCE</scope>
</reference>
<evidence type="ECO:0000313" key="2">
    <source>
        <dbReference type="EMBL" id="SPD14608.1"/>
    </source>
</evidence>
<dbReference type="AlphaFoldDB" id="A0A2N9HRF2"/>
<gene>
    <name evidence="2" type="ORF">FSB_LOCUS42490</name>
</gene>
<sequence length="90" mass="9772">MRIDFEAGASSGGGDGTWGEDGGWWGDGDVDLQAMGKSLEWDLRGLVSADATSVCKGLVVKLVVSLALLKDHWDLNRSRELNGKEQMEYN</sequence>
<dbReference type="EMBL" id="OIVN01003963">
    <property type="protein sequence ID" value="SPD14608.1"/>
    <property type="molecule type" value="Genomic_DNA"/>
</dbReference>
<name>A0A2N9HRF2_FAGSY</name>